<dbReference type="EMBL" id="JAACJM010000001">
    <property type="protein sequence ID" value="KAF5375180.1"/>
    <property type="molecule type" value="Genomic_DNA"/>
</dbReference>
<keyword evidence="9" id="KW-0137">Centromere</keyword>
<dbReference type="GO" id="GO:0051301">
    <property type="term" value="P:cell division"/>
    <property type="evidence" value="ECO:0007669"/>
    <property type="project" value="UniProtKB-KW"/>
</dbReference>
<dbReference type="GO" id="GO:0000444">
    <property type="term" value="C:MIS12/MIND type complex"/>
    <property type="evidence" value="ECO:0007669"/>
    <property type="project" value="TreeGrafter"/>
</dbReference>
<keyword evidence="11" id="KW-1185">Reference proteome</keyword>
<dbReference type="PANTHER" id="PTHR14527">
    <property type="entry name" value="PROTEIN MIS12 HOMOLOG"/>
    <property type="match status" value="1"/>
</dbReference>
<reference evidence="10 11" key="1">
    <citation type="journal article" date="2020" name="ISME J.">
        <title>Uncovering the hidden diversity of litter-decomposition mechanisms in mushroom-forming fungi.</title>
        <authorList>
            <person name="Floudas D."/>
            <person name="Bentzer J."/>
            <person name="Ahren D."/>
            <person name="Johansson T."/>
            <person name="Persson P."/>
            <person name="Tunlid A."/>
        </authorList>
    </citation>
    <scope>NUCLEOTIDE SEQUENCE [LARGE SCALE GENOMIC DNA]</scope>
    <source>
        <strain evidence="10 11">CBS 291.85</strain>
    </source>
</reference>
<dbReference type="AlphaFoldDB" id="A0A8H5H2F5"/>
<dbReference type="Pfam" id="PF05859">
    <property type="entry name" value="Mis12"/>
    <property type="match status" value="1"/>
</dbReference>
<gene>
    <name evidence="10" type="ORF">D9758_000030</name>
</gene>
<evidence type="ECO:0000256" key="8">
    <source>
        <dbReference type="ARBA" id="ARBA00023306"/>
    </source>
</evidence>
<name>A0A8H5H2F5_9AGAR</name>
<organism evidence="10 11">
    <name type="scientific">Tetrapyrgos nigripes</name>
    <dbReference type="NCBI Taxonomy" id="182062"/>
    <lineage>
        <taxon>Eukaryota</taxon>
        <taxon>Fungi</taxon>
        <taxon>Dikarya</taxon>
        <taxon>Basidiomycota</taxon>
        <taxon>Agaricomycotina</taxon>
        <taxon>Agaricomycetes</taxon>
        <taxon>Agaricomycetidae</taxon>
        <taxon>Agaricales</taxon>
        <taxon>Marasmiineae</taxon>
        <taxon>Marasmiaceae</taxon>
        <taxon>Tetrapyrgos</taxon>
    </lineage>
</organism>
<evidence type="ECO:0000256" key="4">
    <source>
        <dbReference type="ARBA" id="ARBA00022618"/>
    </source>
</evidence>
<dbReference type="GO" id="GO:0005634">
    <property type="term" value="C:nucleus"/>
    <property type="evidence" value="ECO:0007669"/>
    <property type="project" value="InterPro"/>
</dbReference>
<dbReference type="InterPro" id="IPR008685">
    <property type="entry name" value="Centromere_Mis12"/>
</dbReference>
<dbReference type="GO" id="GO:0051382">
    <property type="term" value="P:kinetochore assembly"/>
    <property type="evidence" value="ECO:0007669"/>
    <property type="project" value="TreeGrafter"/>
</dbReference>
<evidence type="ECO:0000256" key="2">
    <source>
        <dbReference type="ARBA" id="ARBA00008643"/>
    </source>
</evidence>
<accession>A0A8H5H2F5</accession>
<keyword evidence="8" id="KW-0131">Cell cycle</keyword>
<keyword evidence="5" id="KW-0498">Mitosis</keyword>
<keyword evidence="6" id="KW-0995">Kinetochore</keyword>
<dbReference type="GO" id="GO:0000070">
    <property type="term" value="P:mitotic sister chromatid segregation"/>
    <property type="evidence" value="ECO:0007669"/>
    <property type="project" value="TreeGrafter"/>
</dbReference>
<evidence type="ECO:0008006" key="12">
    <source>
        <dbReference type="Google" id="ProtNLM"/>
    </source>
</evidence>
<proteinExistence type="inferred from homology"/>
<keyword evidence="4" id="KW-0132">Cell division</keyword>
<evidence type="ECO:0000256" key="9">
    <source>
        <dbReference type="ARBA" id="ARBA00023328"/>
    </source>
</evidence>
<comment type="caution">
    <text evidence="10">The sequence shown here is derived from an EMBL/GenBank/DDBJ whole genome shotgun (WGS) entry which is preliminary data.</text>
</comment>
<evidence type="ECO:0000313" key="10">
    <source>
        <dbReference type="EMBL" id="KAF5375180.1"/>
    </source>
</evidence>
<comment type="subcellular location">
    <subcellularLocation>
        <location evidence="1">Chromosome</location>
        <location evidence="1">Centromere</location>
        <location evidence="1">Kinetochore</location>
    </subcellularLocation>
</comment>
<dbReference type="Proteomes" id="UP000559256">
    <property type="component" value="Unassembled WGS sequence"/>
</dbReference>
<keyword evidence="7" id="KW-0175">Coiled coil</keyword>
<evidence type="ECO:0000256" key="1">
    <source>
        <dbReference type="ARBA" id="ARBA00004629"/>
    </source>
</evidence>
<dbReference type="PANTHER" id="PTHR14527:SF2">
    <property type="entry name" value="PROTEIN MIS12 HOMOLOG"/>
    <property type="match status" value="1"/>
</dbReference>
<sequence length="288" mass="32304">MTTASTSSSTKLLPPLLIPEALGFAPQLFLDDVINAANNAVGDAVDGIEGLLQKWADERSSQQDSTQEVEQGLVLFQTLLEYHTDLAFDFFEAWALKNIFACPPDLPIVLPHHEGLDLTTQPEKEKELMDEITALRERLVNERRTKKLLTRAIRVSRQQRIRAEKRRERLSVLDTPRMDVLARLPSQLLSMHEAVVELPPLDPVAVAALIQIPMTEPGKRQWETSKAGYLNWVVNQLLQRANKGSVSTTVADLSRDATEVGTAIQLREACERADVLRIGLRDLEPMEE</sequence>
<protein>
    <recommendedName>
        <fullName evidence="12">Mis12-domain-containing protein</fullName>
    </recommendedName>
</protein>
<comment type="similarity">
    <text evidence="2">Belongs to the mis12 family.</text>
</comment>
<keyword evidence="3" id="KW-0158">Chromosome</keyword>
<evidence type="ECO:0000256" key="5">
    <source>
        <dbReference type="ARBA" id="ARBA00022776"/>
    </source>
</evidence>
<evidence type="ECO:0000313" key="11">
    <source>
        <dbReference type="Proteomes" id="UP000559256"/>
    </source>
</evidence>
<evidence type="ECO:0000256" key="7">
    <source>
        <dbReference type="ARBA" id="ARBA00023054"/>
    </source>
</evidence>
<evidence type="ECO:0000256" key="3">
    <source>
        <dbReference type="ARBA" id="ARBA00022454"/>
    </source>
</evidence>
<evidence type="ECO:0000256" key="6">
    <source>
        <dbReference type="ARBA" id="ARBA00022838"/>
    </source>
</evidence>
<dbReference type="OrthoDB" id="1884855at2759"/>